<dbReference type="RefSeq" id="WP_220102270.1">
    <property type="nucleotide sequence ID" value="NZ_JAHZSS010000001.1"/>
</dbReference>
<evidence type="ECO:0000313" key="9">
    <source>
        <dbReference type="Proteomes" id="UP001166251"/>
    </source>
</evidence>
<evidence type="ECO:0000256" key="4">
    <source>
        <dbReference type="ARBA" id="ARBA00022989"/>
    </source>
</evidence>
<dbReference type="GO" id="GO:0051301">
    <property type="term" value="P:cell division"/>
    <property type="evidence" value="ECO:0007669"/>
    <property type="project" value="UniProtKB-KW"/>
</dbReference>
<dbReference type="NCBIfam" id="NF002058">
    <property type="entry name" value="PRK00888.1"/>
    <property type="match status" value="1"/>
</dbReference>
<keyword evidence="1 7" id="KW-1003">Cell membrane</keyword>
<evidence type="ECO:0000256" key="3">
    <source>
        <dbReference type="ARBA" id="ARBA00022692"/>
    </source>
</evidence>
<evidence type="ECO:0000256" key="7">
    <source>
        <dbReference type="HAMAP-Rule" id="MF_00599"/>
    </source>
</evidence>
<keyword evidence="6 7" id="KW-0131">Cell cycle</keyword>
<organism evidence="8 9">
    <name type="scientific">Neiella holothuriorum</name>
    <dbReference type="NCBI Taxonomy" id="2870530"/>
    <lineage>
        <taxon>Bacteria</taxon>
        <taxon>Pseudomonadati</taxon>
        <taxon>Pseudomonadota</taxon>
        <taxon>Gammaproteobacteria</taxon>
        <taxon>Alteromonadales</taxon>
        <taxon>Echinimonadaceae</taxon>
        <taxon>Neiella</taxon>
    </lineage>
</organism>
<keyword evidence="2 7" id="KW-0132">Cell division</keyword>
<comment type="subunit">
    <text evidence="7">Part of a complex composed of FtsB, FtsL and FtsQ.</text>
</comment>
<keyword evidence="7" id="KW-0997">Cell inner membrane</keyword>
<evidence type="ECO:0000256" key="5">
    <source>
        <dbReference type="ARBA" id="ARBA00023136"/>
    </source>
</evidence>
<dbReference type="InterPro" id="IPR023081">
    <property type="entry name" value="Cell_div_FtsB"/>
</dbReference>
<sequence length="96" mass="11495">MRFVTPILLILFLLLQYRLWFGRNSMPDYVVLKERVAEQQITNEKLQRRNALLYEEIDDLKSGLDAVEERARNELGLIKQDEVFYQTYQDLEEPDS</sequence>
<evidence type="ECO:0000256" key="6">
    <source>
        <dbReference type="ARBA" id="ARBA00023306"/>
    </source>
</evidence>
<comment type="function">
    <text evidence="7">Essential cell division protein. May link together the upstream cell division proteins, which are predominantly cytoplasmic, with the downstream cell division proteins, which are predominantly periplasmic.</text>
</comment>
<dbReference type="InterPro" id="IPR007060">
    <property type="entry name" value="FtsL/DivIC"/>
</dbReference>
<dbReference type="Pfam" id="PF04977">
    <property type="entry name" value="DivIC"/>
    <property type="match status" value="1"/>
</dbReference>
<accession>A0ABS7EB79</accession>
<evidence type="ECO:0000313" key="8">
    <source>
        <dbReference type="EMBL" id="MBW8189591.1"/>
    </source>
</evidence>
<dbReference type="Proteomes" id="UP001166251">
    <property type="component" value="Unassembled WGS sequence"/>
</dbReference>
<keyword evidence="9" id="KW-1185">Reference proteome</keyword>
<reference evidence="8" key="1">
    <citation type="submission" date="2021-07" db="EMBL/GenBank/DDBJ databases">
        <title>Neiella marina sp. nov., isolated from the intestinal content of sea cucumber Apostichopus japonicus.</title>
        <authorList>
            <person name="Bai X."/>
        </authorList>
    </citation>
    <scope>NUCLEOTIDE SEQUENCE</scope>
    <source>
        <strain evidence="8">126</strain>
    </source>
</reference>
<keyword evidence="3 7" id="KW-0812">Transmembrane</keyword>
<proteinExistence type="inferred from homology"/>
<dbReference type="HAMAP" id="MF_00599">
    <property type="entry name" value="FtsB"/>
    <property type="match status" value="1"/>
</dbReference>
<comment type="similarity">
    <text evidence="7">Belongs to the FtsB family.</text>
</comment>
<keyword evidence="4 7" id="KW-1133">Transmembrane helix</keyword>
<dbReference type="PANTHER" id="PTHR37485">
    <property type="entry name" value="CELL DIVISION PROTEIN FTSB"/>
    <property type="match status" value="1"/>
</dbReference>
<gene>
    <name evidence="7 8" type="primary">ftsB</name>
    <name evidence="8" type="ORF">K0504_00970</name>
</gene>
<keyword evidence="7" id="KW-0175">Coiled coil</keyword>
<feature type="coiled-coil region" evidence="7">
    <location>
        <begin position="29"/>
        <end position="70"/>
    </location>
</feature>
<dbReference type="PANTHER" id="PTHR37485:SF1">
    <property type="entry name" value="CELL DIVISION PROTEIN FTSB"/>
    <property type="match status" value="1"/>
</dbReference>
<name>A0ABS7EB79_9GAMM</name>
<feature type="topological domain" description="Cytoplasmic" evidence="7">
    <location>
        <begin position="1"/>
        <end position="3"/>
    </location>
</feature>
<protein>
    <recommendedName>
        <fullName evidence="7">Cell division protein FtsB</fullName>
    </recommendedName>
</protein>
<evidence type="ECO:0000256" key="1">
    <source>
        <dbReference type="ARBA" id="ARBA00022475"/>
    </source>
</evidence>
<evidence type="ECO:0000256" key="2">
    <source>
        <dbReference type="ARBA" id="ARBA00022618"/>
    </source>
</evidence>
<dbReference type="EMBL" id="JAHZSS010000001">
    <property type="protein sequence ID" value="MBW8189591.1"/>
    <property type="molecule type" value="Genomic_DNA"/>
</dbReference>
<comment type="caution">
    <text evidence="8">The sequence shown here is derived from an EMBL/GenBank/DDBJ whole genome shotgun (WGS) entry which is preliminary data.</text>
</comment>
<keyword evidence="5 7" id="KW-0472">Membrane</keyword>
<comment type="subcellular location">
    <subcellularLocation>
        <location evidence="7">Cell inner membrane</location>
        <topology evidence="7">Single-pass type II membrane protein</topology>
    </subcellularLocation>
    <text evidence="7">Localizes to the division septum.</text>
</comment>
<feature type="topological domain" description="Periplasmic" evidence="7">
    <location>
        <begin position="22"/>
        <end position="96"/>
    </location>
</feature>